<gene>
    <name evidence="2" type="ORF">GCM10009737_14630</name>
</gene>
<name>A0ABP5AHX6_9ACTN</name>
<organism evidence="2 3">
    <name type="scientific">Nocardioides lentus</name>
    <dbReference type="NCBI Taxonomy" id="338077"/>
    <lineage>
        <taxon>Bacteria</taxon>
        <taxon>Bacillati</taxon>
        <taxon>Actinomycetota</taxon>
        <taxon>Actinomycetes</taxon>
        <taxon>Propionibacteriales</taxon>
        <taxon>Nocardioidaceae</taxon>
        <taxon>Nocardioides</taxon>
    </lineage>
</organism>
<evidence type="ECO:0000256" key="1">
    <source>
        <dbReference type="SAM" id="MobiDB-lite"/>
    </source>
</evidence>
<dbReference type="Proteomes" id="UP001501612">
    <property type="component" value="Unassembled WGS sequence"/>
</dbReference>
<protein>
    <submittedName>
        <fullName evidence="2">Uncharacterized protein</fullName>
    </submittedName>
</protein>
<reference evidence="3" key="1">
    <citation type="journal article" date="2019" name="Int. J. Syst. Evol. Microbiol.">
        <title>The Global Catalogue of Microorganisms (GCM) 10K type strain sequencing project: providing services to taxonomists for standard genome sequencing and annotation.</title>
        <authorList>
            <consortium name="The Broad Institute Genomics Platform"/>
            <consortium name="The Broad Institute Genome Sequencing Center for Infectious Disease"/>
            <person name="Wu L."/>
            <person name="Ma J."/>
        </authorList>
    </citation>
    <scope>NUCLEOTIDE SEQUENCE [LARGE SCALE GENOMIC DNA]</scope>
    <source>
        <strain evidence="3">JCM 14046</strain>
    </source>
</reference>
<dbReference type="RefSeq" id="WP_344005669.1">
    <property type="nucleotide sequence ID" value="NZ_BAAAMY010000004.1"/>
</dbReference>
<evidence type="ECO:0000313" key="3">
    <source>
        <dbReference type="Proteomes" id="UP001501612"/>
    </source>
</evidence>
<dbReference type="EMBL" id="BAAAMY010000004">
    <property type="protein sequence ID" value="GAA1914363.1"/>
    <property type="molecule type" value="Genomic_DNA"/>
</dbReference>
<comment type="caution">
    <text evidence="2">The sequence shown here is derived from an EMBL/GenBank/DDBJ whole genome shotgun (WGS) entry which is preliminary data.</text>
</comment>
<proteinExistence type="predicted"/>
<keyword evidence="3" id="KW-1185">Reference proteome</keyword>
<evidence type="ECO:0000313" key="2">
    <source>
        <dbReference type="EMBL" id="GAA1914363.1"/>
    </source>
</evidence>
<feature type="region of interest" description="Disordered" evidence="1">
    <location>
        <begin position="1"/>
        <end position="22"/>
    </location>
</feature>
<accession>A0ABP5AHX6</accession>
<sequence>MHVAPADQADLPCHRLARPAPDDDRALPLRTVSLLHRRRVALLELDLDVAGQVFTALFRCPARHADVVAAGFGNLVGVLDVDLRGSQPARPPSTEKVTDVTMAEPSEAR</sequence>
<feature type="region of interest" description="Disordered" evidence="1">
    <location>
        <begin position="85"/>
        <end position="109"/>
    </location>
</feature>